<dbReference type="Proteomes" id="UP000093695">
    <property type="component" value="Chromosome"/>
</dbReference>
<feature type="region of interest" description="Disordered" evidence="1">
    <location>
        <begin position="89"/>
        <end position="123"/>
    </location>
</feature>
<name>A0A193BVG8_AMYOR</name>
<feature type="region of interest" description="Disordered" evidence="1">
    <location>
        <begin position="1"/>
        <end position="22"/>
    </location>
</feature>
<reference evidence="2 3" key="1">
    <citation type="journal article" date="2015" name="Genome Announc.">
        <title>Draft Genome Sequence of Norvancomycin-Producing Strain Amycolatopsis orientalis CPCC200066.</title>
        <authorList>
            <person name="Lei X."/>
            <person name="Yuan F."/>
            <person name="Shi Y."/>
            <person name="Li X."/>
            <person name="Wang L."/>
            <person name="Hong B."/>
        </authorList>
    </citation>
    <scope>NUCLEOTIDE SEQUENCE [LARGE SCALE GENOMIC DNA]</scope>
    <source>
        <strain evidence="2 3">B-37</strain>
    </source>
</reference>
<feature type="compositionally biased region" description="Basic and acidic residues" evidence="1">
    <location>
        <begin position="89"/>
        <end position="104"/>
    </location>
</feature>
<sequence length="362" mass="38731">MTDQTHRDRAEMALSRAEDASASAPHHAAAFATIATAHAVLAHLDALALPEPGAGDAILAAARKLSNELPDFHARAFAEAVADTAFVGRDHGGATSGRDDHAQTHETPASFAPGVTNRRVPESLDRPAVSSRFSSEDFARLVGDLERALNVKPESIGETTGDQWFVDEFTVDCSTHTLLRVLARGLLATGWRPPLPDGGQDLAEQVAREIRNKLDWHQWPGCDWTNASLSDITDVALAAVMPFLDEPPVPRVFFPGDTVPAGMAVQGDAGDVHRSTASWPLDEAAGWDRPAVEIRSLTEAEWQAAVERARAERDQSTVEPEHADDCQGCDGPGIVPCAADRVIGNTAFRNGQPIKDLEAGRG</sequence>
<dbReference type="EMBL" id="CP016174">
    <property type="protein sequence ID" value="ANN16217.1"/>
    <property type="molecule type" value="Genomic_DNA"/>
</dbReference>
<gene>
    <name evidence="2" type="ORF">SD37_11575</name>
</gene>
<accession>A0A193BVG8</accession>
<dbReference type="KEGG" id="aori:SD37_11575"/>
<proteinExistence type="predicted"/>
<dbReference type="RefSeq" id="WP_044851585.1">
    <property type="nucleotide sequence ID" value="NZ_CP016174.1"/>
</dbReference>
<dbReference type="AlphaFoldDB" id="A0A193BVG8"/>
<feature type="compositionally biased region" description="Basic and acidic residues" evidence="1">
    <location>
        <begin position="1"/>
        <end position="19"/>
    </location>
</feature>
<evidence type="ECO:0000313" key="3">
    <source>
        <dbReference type="Proteomes" id="UP000093695"/>
    </source>
</evidence>
<keyword evidence="3" id="KW-1185">Reference proteome</keyword>
<protein>
    <submittedName>
        <fullName evidence="2">Uncharacterized protein</fullName>
    </submittedName>
</protein>
<organism evidence="2 3">
    <name type="scientific">Amycolatopsis orientalis</name>
    <name type="common">Nocardia orientalis</name>
    <dbReference type="NCBI Taxonomy" id="31958"/>
    <lineage>
        <taxon>Bacteria</taxon>
        <taxon>Bacillati</taxon>
        <taxon>Actinomycetota</taxon>
        <taxon>Actinomycetes</taxon>
        <taxon>Pseudonocardiales</taxon>
        <taxon>Pseudonocardiaceae</taxon>
        <taxon>Amycolatopsis</taxon>
    </lineage>
</organism>
<evidence type="ECO:0000313" key="2">
    <source>
        <dbReference type="EMBL" id="ANN16217.1"/>
    </source>
</evidence>
<dbReference type="STRING" id="31958.SD37_11575"/>
<evidence type="ECO:0000256" key="1">
    <source>
        <dbReference type="SAM" id="MobiDB-lite"/>
    </source>
</evidence>